<protein>
    <submittedName>
        <fullName evidence="1">Uncharacterized protein</fullName>
    </submittedName>
</protein>
<evidence type="ECO:0000313" key="1">
    <source>
        <dbReference type="EMBL" id="DAE10798.1"/>
    </source>
</evidence>
<organism evidence="1">
    <name type="scientific">Siphoviridae sp. ctRNB7</name>
    <dbReference type="NCBI Taxonomy" id="2825502"/>
    <lineage>
        <taxon>Viruses</taxon>
        <taxon>Duplodnaviria</taxon>
        <taxon>Heunggongvirae</taxon>
        <taxon>Uroviricota</taxon>
        <taxon>Caudoviricetes</taxon>
    </lineage>
</organism>
<name>A0A8S5PUQ6_9CAUD</name>
<accession>A0A8S5PUQ6</accession>
<proteinExistence type="predicted"/>
<dbReference type="EMBL" id="BK015520">
    <property type="protein sequence ID" value="DAE10798.1"/>
    <property type="molecule type" value="Genomic_DNA"/>
</dbReference>
<sequence>MNTLNYPTWLVPLDIAQELKAIGFDEPCTFAIDYTQLIEPFLVQDCNKGYNVVFCGEMKNLTYKTLDKNLLDKIAIIPTWTDVFAWFRERGYESYIKLESHSHFDEGNYYYFEITKPNLYQIYQLDCQGNFDSYEEAREALVKALIQTYKQEQPINES</sequence>
<reference evidence="1" key="1">
    <citation type="journal article" date="2021" name="Proc. Natl. Acad. Sci. U.S.A.">
        <title>A Catalog of Tens of Thousands of Viruses from Human Metagenomes Reveals Hidden Associations with Chronic Diseases.</title>
        <authorList>
            <person name="Tisza M.J."/>
            <person name="Buck C.B."/>
        </authorList>
    </citation>
    <scope>NUCLEOTIDE SEQUENCE</scope>
    <source>
        <strain evidence="1">CtRNB7</strain>
    </source>
</reference>